<evidence type="ECO:0000256" key="6">
    <source>
        <dbReference type="SAM" id="MobiDB-lite"/>
    </source>
</evidence>
<dbReference type="InterPro" id="IPR016032">
    <property type="entry name" value="Sig_transdc_resp-reg_C-effctor"/>
</dbReference>
<comment type="similarity">
    <text evidence="1">Belongs to the AfsR/DnrI/RedD regulatory family.</text>
</comment>
<dbReference type="InterPro" id="IPR036388">
    <property type="entry name" value="WH-like_DNA-bd_sf"/>
</dbReference>
<evidence type="ECO:0000256" key="2">
    <source>
        <dbReference type="ARBA" id="ARBA00023015"/>
    </source>
</evidence>
<evidence type="ECO:0000256" key="5">
    <source>
        <dbReference type="PROSITE-ProRule" id="PRU01091"/>
    </source>
</evidence>
<evidence type="ECO:0000313" key="9">
    <source>
        <dbReference type="Proteomes" id="UP000809587"/>
    </source>
</evidence>
<keyword evidence="2" id="KW-0805">Transcription regulation</keyword>
<dbReference type="SMART" id="SM00382">
    <property type="entry name" value="AAA"/>
    <property type="match status" value="1"/>
</dbReference>
<proteinExistence type="inferred from homology"/>
<feature type="region of interest" description="Disordered" evidence="6">
    <location>
        <begin position="958"/>
        <end position="985"/>
    </location>
</feature>
<feature type="domain" description="OmpR/PhoB-type" evidence="7">
    <location>
        <begin position="4"/>
        <end position="110"/>
    </location>
</feature>
<dbReference type="InterPro" id="IPR005158">
    <property type="entry name" value="BTAD"/>
</dbReference>
<dbReference type="SUPFAM" id="SSF46894">
    <property type="entry name" value="C-terminal effector domain of the bipartite response regulators"/>
    <property type="match status" value="1"/>
</dbReference>
<dbReference type="InterPro" id="IPR003593">
    <property type="entry name" value="AAA+_ATPase"/>
</dbReference>
<accession>A0ABS2J440</accession>
<keyword evidence="9" id="KW-1185">Reference proteome</keyword>
<dbReference type="SMART" id="SM00028">
    <property type="entry name" value="TPR"/>
    <property type="match status" value="7"/>
</dbReference>
<sequence>MGTSGIAARECGLLVVQVLGPVRLWRDGTEISLGPVGRRAVLGLLVLADGRPLLGSHIIDVLWGEQAPPTATNVIQTHVKHLRRLLEPGRRAHTPSTVLPFTGGGYALRLPAGAVDLARFRDLLTTAAEADRRGDPQSVAAQLANALGLWQGAPFADVPTLAGHPKVRSLLDDRRAAIVRYTDALLTLGAGERALPLLREEAAAHPLDEAVHTRLVLAHHCVGRRDEALAAYDAVRRHLADELGVGPGPDLVAAYLRVLDDETPAPPVDPLVDTAAAVSPVNQLPAETAGFTGRAAELSALEELVEDRGTAVRIAVVCGTAGVGKTTLAVRWAHRTRGRFTDGQLYLDLRGYDPQRPVSARAALGHLLESLGVPATSIPTDLDRRAARYRAETAGRRLLILLDNAASVDQIRPLIPGTGTVIVTSRDSLAGLVALHGARRLLLDVLSTPEALTLLRSLVGARVDHEPEAAATLAHQCAHLPLALRVAAELATFRAGEPLTALVGELADRQRRLRLLDPGGDVRAAVRVVFSWSYRQLPAAAARLFRNLGLHPGPSFDVGAAAALAAMARTDTAMQLDVLARKHLVRTESPGRYMMHDLLRAYAAELAADDDPGGAIDRLHAHLLATAAAAMDRLHPADRAHRPAVARAPSFPDATAAQAWLDAELPGLVATAAAGLEHDRPHFTTDLAATLYRHLEGGAYMHAEALHGYALEAAQRSGDASRYGVALTNVGAVHRLLGRYELAETHLSQAAAILDRCGDQLGAARALSNLGIVYERLGRDDAEAHQRAALAAYRRVGDRYGEASTLVNLGNANTRPGHFDEAYDQLLRAAALFRETGAVVGAAAALTNLGDVCTSLRRHDEAAGHLSAAREIFRSAGHVYGEAVALTNLGRVHGTRGDHARAIGDLTVAIRILHSIGHRYGEASALNILGDVLTAAGRTTEAVARYAVALSIATATGDHDEQENAHEGIARARRKAVHARTSRTP</sequence>
<dbReference type="SUPFAM" id="SSF48452">
    <property type="entry name" value="TPR-like"/>
    <property type="match status" value="3"/>
</dbReference>
<feature type="compositionally biased region" description="Basic and acidic residues" evidence="6">
    <location>
        <begin position="958"/>
        <end position="970"/>
    </location>
</feature>
<dbReference type="InterPro" id="IPR027417">
    <property type="entry name" value="P-loop_NTPase"/>
</dbReference>
<dbReference type="SMART" id="SM01043">
    <property type="entry name" value="BTAD"/>
    <property type="match status" value="1"/>
</dbReference>
<dbReference type="PROSITE" id="PS51755">
    <property type="entry name" value="OMPR_PHOB"/>
    <property type="match status" value="1"/>
</dbReference>
<protein>
    <submittedName>
        <fullName evidence="8">Tetratricopeptide repeat protein</fullName>
    </submittedName>
</protein>
<dbReference type="PANTHER" id="PTHR35807">
    <property type="entry name" value="TRANSCRIPTIONAL REGULATOR REDD-RELATED"/>
    <property type="match status" value="1"/>
</dbReference>
<dbReference type="InterPro" id="IPR011990">
    <property type="entry name" value="TPR-like_helical_dom_sf"/>
</dbReference>
<feature type="compositionally biased region" description="Basic residues" evidence="6">
    <location>
        <begin position="971"/>
        <end position="985"/>
    </location>
</feature>
<evidence type="ECO:0000259" key="7">
    <source>
        <dbReference type="PROSITE" id="PS51755"/>
    </source>
</evidence>
<evidence type="ECO:0000256" key="4">
    <source>
        <dbReference type="ARBA" id="ARBA00023163"/>
    </source>
</evidence>
<keyword evidence="3 5" id="KW-0238">DNA-binding</keyword>
<feature type="DNA-binding region" description="OmpR/PhoB-type" evidence="5">
    <location>
        <begin position="4"/>
        <end position="110"/>
    </location>
</feature>
<dbReference type="InterPro" id="IPR019734">
    <property type="entry name" value="TPR_rpt"/>
</dbReference>
<name>A0ABS2J440_9ACTN</name>
<dbReference type="InterPro" id="IPR051677">
    <property type="entry name" value="AfsR-DnrI-RedD_regulator"/>
</dbReference>
<dbReference type="CDD" id="cd15831">
    <property type="entry name" value="BTAD"/>
    <property type="match status" value="1"/>
</dbReference>
<dbReference type="Proteomes" id="UP000809587">
    <property type="component" value="Unassembled WGS sequence"/>
</dbReference>
<dbReference type="Pfam" id="PF00486">
    <property type="entry name" value="Trans_reg_C"/>
    <property type="match status" value="1"/>
</dbReference>
<dbReference type="Gene3D" id="3.40.50.300">
    <property type="entry name" value="P-loop containing nucleotide triphosphate hydrolases"/>
    <property type="match status" value="1"/>
</dbReference>
<dbReference type="Pfam" id="PF13424">
    <property type="entry name" value="TPR_12"/>
    <property type="match status" value="2"/>
</dbReference>
<dbReference type="EMBL" id="JAFEUO010000001">
    <property type="protein sequence ID" value="MBM7081332.1"/>
    <property type="molecule type" value="Genomic_DNA"/>
</dbReference>
<dbReference type="Pfam" id="PF03704">
    <property type="entry name" value="BTAD"/>
    <property type="match status" value="1"/>
</dbReference>
<dbReference type="PRINTS" id="PR00364">
    <property type="entry name" value="DISEASERSIST"/>
</dbReference>
<dbReference type="PANTHER" id="PTHR35807:SF1">
    <property type="entry name" value="TRANSCRIPTIONAL REGULATOR REDD"/>
    <property type="match status" value="1"/>
</dbReference>
<evidence type="ECO:0000256" key="3">
    <source>
        <dbReference type="ARBA" id="ARBA00023125"/>
    </source>
</evidence>
<dbReference type="Gene3D" id="1.10.10.10">
    <property type="entry name" value="Winged helix-like DNA-binding domain superfamily/Winged helix DNA-binding domain"/>
    <property type="match status" value="1"/>
</dbReference>
<dbReference type="InterPro" id="IPR001867">
    <property type="entry name" value="OmpR/PhoB-type_DNA-bd"/>
</dbReference>
<reference evidence="8 9" key="1">
    <citation type="submission" date="2021-02" db="EMBL/GenBank/DDBJ databases">
        <authorList>
            <person name="Lee D.-H."/>
        </authorList>
    </citation>
    <scope>NUCLEOTIDE SEQUENCE [LARGE SCALE GENOMIC DNA]</scope>
    <source>
        <strain evidence="8 9">MMS20-R2-29</strain>
    </source>
</reference>
<keyword evidence="4" id="KW-0804">Transcription</keyword>
<comment type="caution">
    <text evidence="8">The sequence shown here is derived from an EMBL/GenBank/DDBJ whole genome shotgun (WGS) entry which is preliminary data.</text>
</comment>
<organism evidence="8 9">
    <name type="scientific">Micromonospora humidisoli</name>
    <dbReference type="NCBI Taxonomy" id="2807622"/>
    <lineage>
        <taxon>Bacteria</taxon>
        <taxon>Bacillati</taxon>
        <taxon>Actinomycetota</taxon>
        <taxon>Actinomycetes</taxon>
        <taxon>Micromonosporales</taxon>
        <taxon>Micromonosporaceae</taxon>
        <taxon>Micromonospora</taxon>
    </lineage>
</organism>
<evidence type="ECO:0000256" key="1">
    <source>
        <dbReference type="ARBA" id="ARBA00005820"/>
    </source>
</evidence>
<dbReference type="SUPFAM" id="SSF52540">
    <property type="entry name" value="P-loop containing nucleoside triphosphate hydrolases"/>
    <property type="match status" value="1"/>
</dbReference>
<evidence type="ECO:0000313" key="8">
    <source>
        <dbReference type="EMBL" id="MBM7081332.1"/>
    </source>
</evidence>
<gene>
    <name evidence="8" type="ORF">JQN84_02065</name>
</gene>
<dbReference type="SMART" id="SM00862">
    <property type="entry name" value="Trans_reg_C"/>
    <property type="match status" value="1"/>
</dbReference>
<dbReference type="Gene3D" id="1.25.40.10">
    <property type="entry name" value="Tetratricopeptide repeat domain"/>
    <property type="match status" value="2"/>
</dbReference>